<accession>A0A073IK66</accession>
<dbReference type="PANTHER" id="PTHR33620">
    <property type="entry name" value="UREASE ACCESSORY PROTEIN F"/>
    <property type="match status" value="1"/>
</dbReference>
<keyword evidence="2 3" id="KW-0143">Chaperone</keyword>
<reference evidence="4 5" key="1">
    <citation type="submission" date="2014-01" db="EMBL/GenBank/DDBJ databases">
        <title>Sulfitobacter donghicola JCM 14565 Genome Sequencing.</title>
        <authorList>
            <person name="Lai Q."/>
            <person name="Hong Z."/>
        </authorList>
    </citation>
    <scope>NUCLEOTIDE SEQUENCE [LARGE SCALE GENOMIC DNA]</scope>
    <source>
        <strain evidence="4 5">JCM 14565</strain>
    </source>
</reference>
<dbReference type="AlphaFoldDB" id="A0A073IK66"/>
<proteinExistence type="inferred from homology"/>
<gene>
    <name evidence="3" type="primary">ureF</name>
    <name evidence="4" type="ORF">DSW25_08015</name>
</gene>
<dbReference type="OrthoDB" id="9798772at2"/>
<name>A0A073IK66_9RHOB</name>
<dbReference type="Gene3D" id="1.10.4190.10">
    <property type="entry name" value="Urease accessory protein UreF"/>
    <property type="match status" value="1"/>
</dbReference>
<dbReference type="Proteomes" id="UP000027734">
    <property type="component" value="Unassembled WGS sequence"/>
</dbReference>
<evidence type="ECO:0000313" key="4">
    <source>
        <dbReference type="EMBL" id="KEJ90134.1"/>
    </source>
</evidence>
<comment type="similarity">
    <text evidence="3">Belongs to the UreF family.</text>
</comment>
<comment type="subunit">
    <text evidence="3">UreD, UreF and UreG form a complex that acts as a GTP-hydrolysis-dependent molecular chaperone, activating the urease apoprotein by helping to assemble the nickel containing metallocenter of UreC. The UreE protein probably delivers the nickel.</text>
</comment>
<sequence length="215" mass="23663">MPIDPKLLTLTQWLSPAYPLGSFAFSHGLEQAVHSGWITDAAELREWLEDIARHGAGHSDALWLRLAYEAEGAQALHILNQQCRAYAPCHERLREGERQGQAFARITSQVWDMELPAYQFQIALGRAAKLADLPVDEVITLFLQAFLGNLVSAAQRLMPLGQTGAQSVLAQLNAVCIDVAQKTDGKGLDDISGSAFLSDISAMRHETLEPRIFQS</sequence>
<evidence type="ECO:0000256" key="2">
    <source>
        <dbReference type="ARBA" id="ARBA00023186"/>
    </source>
</evidence>
<dbReference type="HAMAP" id="MF_01385">
    <property type="entry name" value="UreF"/>
    <property type="match status" value="1"/>
</dbReference>
<evidence type="ECO:0000256" key="1">
    <source>
        <dbReference type="ARBA" id="ARBA00022988"/>
    </source>
</evidence>
<evidence type="ECO:0000313" key="5">
    <source>
        <dbReference type="Proteomes" id="UP000027734"/>
    </source>
</evidence>
<evidence type="ECO:0000256" key="3">
    <source>
        <dbReference type="HAMAP-Rule" id="MF_01385"/>
    </source>
</evidence>
<dbReference type="EMBL" id="JAMC01000002">
    <property type="protein sequence ID" value="KEJ90134.1"/>
    <property type="molecule type" value="Genomic_DNA"/>
</dbReference>
<dbReference type="STRING" id="1300350.Z948_412"/>
<comment type="function">
    <text evidence="3">Required for maturation of urease via the functional incorporation of the urease nickel metallocenter.</text>
</comment>
<comment type="caution">
    <text evidence="4">The sequence shown here is derived from an EMBL/GenBank/DDBJ whole genome shotgun (WGS) entry which is preliminary data.</text>
</comment>
<keyword evidence="3" id="KW-0963">Cytoplasm</keyword>
<dbReference type="eggNOG" id="COG0830">
    <property type="taxonomic scope" value="Bacteria"/>
</dbReference>
<dbReference type="PIRSF" id="PIRSF009467">
    <property type="entry name" value="Ureas_acces_UreF"/>
    <property type="match status" value="1"/>
</dbReference>
<protein>
    <recommendedName>
        <fullName evidence="3">Urease accessory protein UreF</fullName>
    </recommendedName>
</protein>
<dbReference type="PANTHER" id="PTHR33620:SF1">
    <property type="entry name" value="UREASE ACCESSORY PROTEIN F"/>
    <property type="match status" value="1"/>
</dbReference>
<keyword evidence="1 3" id="KW-0996">Nickel insertion</keyword>
<dbReference type="InterPro" id="IPR002639">
    <property type="entry name" value="UreF"/>
</dbReference>
<dbReference type="InterPro" id="IPR038277">
    <property type="entry name" value="UreF_sf"/>
</dbReference>
<dbReference type="Pfam" id="PF01730">
    <property type="entry name" value="UreF"/>
    <property type="match status" value="1"/>
</dbReference>
<organism evidence="4 5">
    <name type="scientific">Sulfitobacter donghicola DSW-25 = KCTC 12864 = JCM 14565</name>
    <dbReference type="NCBI Taxonomy" id="1300350"/>
    <lineage>
        <taxon>Bacteria</taxon>
        <taxon>Pseudomonadati</taxon>
        <taxon>Pseudomonadota</taxon>
        <taxon>Alphaproteobacteria</taxon>
        <taxon>Rhodobacterales</taxon>
        <taxon>Roseobacteraceae</taxon>
        <taxon>Sulfitobacter</taxon>
    </lineage>
</organism>
<comment type="subcellular location">
    <subcellularLocation>
        <location evidence="3">Cytoplasm</location>
    </subcellularLocation>
</comment>
<keyword evidence="5" id="KW-1185">Reference proteome</keyword>
<dbReference type="GO" id="GO:0005737">
    <property type="term" value="C:cytoplasm"/>
    <property type="evidence" value="ECO:0007669"/>
    <property type="project" value="UniProtKB-SubCell"/>
</dbReference>
<dbReference type="GO" id="GO:0016151">
    <property type="term" value="F:nickel cation binding"/>
    <property type="evidence" value="ECO:0007669"/>
    <property type="project" value="UniProtKB-UniRule"/>
</dbReference>